<proteinExistence type="predicted"/>
<gene>
    <name evidence="1" type="ordered locus">VIT_18s0001g15250</name>
</gene>
<organism evidence="1 2">
    <name type="scientific">Vitis vinifera</name>
    <name type="common">Grape</name>
    <dbReference type="NCBI Taxonomy" id="29760"/>
    <lineage>
        <taxon>Eukaryota</taxon>
        <taxon>Viridiplantae</taxon>
        <taxon>Streptophyta</taxon>
        <taxon>Embryophyta</taxon>
        <taxon>Tracheophyta</taxon>
        <taxon>Spermatophyta</taxon>
        <taxon>Magnoliopsida</taxon>
        <taxon>eudicotyledons</taxon>
        <taxon>Gunneridae</taxon>
        <taxon>Pentapetalae</taxon>
        <taxon>rosids</taxon>
        <taxon>Vitales</taxon>
        <taxon>Vitaceae</taxon>
        <taxon>Viteae</taxon>
        <taxon>Vitis</taxon>
    </lineage>
</organism>
<accession>E0CQL7</accession>
<keyword evidence="2" id="KW-1185">Reference proteome</keyword>
<sequence>MSREGNIYSREELQSMLMEMVRDFESPQLFCGASIFDNSRSMKRGRWETKLMVDRSSRIHVYGTSS</sequence>
<dbReference type="InParanoid" id="E0CQL7"/>
<dbReference type="EMBL" id="FN595227">
    <property type="protein sequence ID" value="CBI19946.3"/>
    <property type="molecule type" value="Genomic_DNA"/>
</dbReference>
<dbReference type="HOGENOM" id="CLU_2836467_0_0_1"/>
<protein>
    <submittedName>
        <fullName evidence="1">Uncharacterized protein</fullName>
    </submittedName>
</protein>
<dbReference type="PaxDb" id="29760-VIT_18s0001g15250.t01"/>
<dbReference type="eggNOG" id="ENOG502T0Z6">
    <property type="taxonomic scope" value="Eukaryota"/>
</dbReference>
<dbReference type="Proteomes" id="UP000009183">
    <property type="component" value="Chromosome 18"/>
</dbReference>
<evidence type="ECO:0000313" key="1">
    <source>
        <dbReference type="EMBL" id="CBI19946.3"/>
    </source>
</evidence>
<evidence type="ECO:0000313" key="2">
    <source>
        <dbReference type="Proteomes" id="UP000009183"/>
    </source>
</evidence>
<dbReference type="AlphaFoldDB" id="E0CQL7"/>
<reference evidence="2" key="1">
    <citation type="journal article" date="2007" name="Nature">
        <title>The grapevine genome sequence suggests ancestral hexaploidization in major angiosperm phyla.</title>
        <authorList>
            <consortium name="The French-Italian Public Consortium for Grapevine Genome Characterization."/>
            <person name="Jaillon O."/>
            <person name="Aury J.-M."/>
            <person name="Noel B."/>
            <person name="Policriti A."/>
            <person name="Clepet C."/>
            <person name="Casagrande A."/>
            <person name="Choisne N."/>
            <person name="Aubourg S."/>
            <person name="Vitulo N."/>
            <person name="Jubin C."/>
            <person name="Vezzi A."/>
            <person name="Legeai F."/>
            <person name="Hugueney P."/>
            <person name="Dasilva C."/>
            <person name="Horner D."/>
            <person name="Mica E."/>
            <person name="Jublot D."/>
            <person name="Poulain J."/>
            <person name="Bruyere C."/>
            <person name="Billault A."/>
            <person name="Segurens B."/>
            <person name="Gouyvenoux M."/>
            <person name="Ugarte E."/>
            <person name="Cattonaro F."/>
            <person name="Anthouard V."/>
            <person name="Vico V."/>
            <person name="Del Fabbro C."/>
            <person name="Alaux M."/>
            <person name="Di Gaspero G."/>
            <person name="Dumas V."/>
            <person name="Felice N."/>
            <person name="Paillard S."/>
            <person name="Juman I."/>
            <person name="Moroldo M."/>
            <person name="Scalabrin S."/>
            <person name="Canaguier A."/>
            <person name="Le Clainche I."/>
            <person name="Malacrida G."/>
            <person name="Durand E."/>
            <person name="Pesole G."/>
            <person name="Laucou V."/>
            <person name="Chatelet P."/>
            <person name="Merdinoglu D."/>
            <person name="Delledonne M."/>
            <person name="Pezzotti M."/>
            <person name="Lecharny A."/>
            <person name="Scarpelli C."/>
            <person name="Artiguenave F."/>
            <person name="Pe M.E."/>
            <person name="Valle G."/>
            <person name="Morgante M."/>
            <person name="Caboche M."/>
            <person name="Adam-Blondon A.-F."/>
            <person name="Weissenbach J."/>
            <person name="Quetier F."/>
            <person name="Wincker P."/>
        </authorList>
    </citation>
    <scope>NUCLEOTIDE SEQUENCE [LARGE SCALE GENOMIC DNA]</scope>
    <source>
        <strain evidence="2">cv. Pinot noir / PN40024</strain>
    </source>
</reference>
<name>E0CQL7_VITVI</name>